<proteinExistence type="predicted"/>
<sequence length="71" mass="8068">MTSTWGSWRKQLAYLLSISALTLQTQRSGQDKERTLFHFMGFVTVHQFSRNLGHMLQQLGCSAAKLQQGPN</sequence>
<name>A0A2J6RL76_HYAVF</name>
<keyword evidence="3" id="KW-1185">Reference proteome</keyword>
<keyword evidence="1" id="KW-0732">Signal</keyword>
<evidence type="ECO:0000256" key="1">
    <source>
        <dbReference type="SAM" id="SignalP"/>
    </source>
</evidence>
<evidence type="ECO:0000313" key="2">
    <source>
        <dbReference type="EMBL" id="PMD39260.1"/>
    </source>
</evidence>
<gene>
    <name evidence="2" type="ORF">L207DRAFT_56167</name>
</gene>
<dbReference type="EMBL" id="KZ613947">
    <property type="protein sequence ID" value="PMD39260.1"/>
    <property type="molecule type" value="Genomic_DNA"/>
</dbReference>
<dbReference type="Proteomes" id="UP000235786">
    <property type="component" value="Unassembled WGS sequence"/>
</dbReference>
<accession>A0A2J6RL76</accession>
<dbReference type="AlphaFoldDB" id="A0A2J6RL76"/>
<protein>
    <submittedName>
        <fullName evidence="2">Uncharacterized protein</fullName>
    </submittedName>
</protein>
<feature type="chain" id="PRO_5014448482" evidence="1">
    <location>
        <begin position="25"/>
        <end position="71"/>
    </location>
</feature>
<reference evidence="2 3" key="1">
    <citation type="submission" date="2016-04" db="EMBL/GenBank/DDBJ databases">
        <title>A degradative enzymes factory behind the ericoid mycorrhizal symbiosis.</title>
        <authorList>
            <consortium name="DOE Joint Genome Institute"/>
            <person name="Martino E."/>
            <person name="Morin E."/>
            <person name="Grelet G."/>
            <person name="Kuo A."/>
            <person name="Kohler A."/>
            <person name="Daghino S."/>
            <person name="Barry K."/>
            <person name="Choi C."/>
            <person name="Cichocki N."/>
            <person name="Clum A."/>
            <person name="Copeland A."/>
            <person name="Hainaut M."/>
            <person name="Haridas S."/>
            <person name="Labutti K."/>
            <person name="Lindquist E."/>
            <person name="Lipzen A."/>
            <person name="Khouja H.-R."/>
            <person name="Murat C."/>
            <person name="Ohm R."/>
            <person name="Olson A."/>
            <person name="Spatafora J."/>
            <person name="Veneault-Fourrey C."/>
            <person name="Henrissat B."/>
            <person name="Grigoriev I."/>
            <person name="Martin F."/>
            <person name="Perotto S."/>
        </authorList>
    </citation>
    <scope>NUCLEOTIDE SEQUENCE [LARGE SCALE GENOMIC DNA]</scope>
    <source>
        <strain evidence="2 3">F</strain>
    </source>
</reference>
<organism evidence="2 3">
    <name type="scientific">Hyaloscypha variabilis (strain UAMH 11265 / GT02V1 / F)</name>
    <name type="common">Meliniomyces variabilis</name>
    <dbReference type="NCBI Taxonomy" id="1149755"/>
    <lineage>
        <taxon>Eukaryota</taxon>
        <taxon>Fungi</taxon>
        <taxon>Dikarya</taxon>
        <taxon>Ascomycota</taxon>
        <taxon>Pezizomycotina</taxon>
        <taxon>Leotiomycetes</taxon>
        <taxon>Helotiales</taxon>
        <taxon>Hyaloscyphaceae</taxon>
        <taxon>Hyaloscypha</taxon>
        <taxon>Hyaloscypha variabilis</taxon>
    </lineage>
</organism>
<evidence type="ECO:0000313" key="3">
    <source>
        <dbReference type="Proteomes" id="UP000235786"/>
    </source>
</evidence>
<feature type="signal peptide" evidence="1">
    <location>
        <begin position="1"/>
        <end position="24"/>
    </location>
</feature>